<dbReference type="EMBL" id="BSNU01000001">
    <property type="protein sequence ID" value="GLQ61803.1"/>
    <property type="molecule type" value="Genomic_DNA"/>
</dbReference>
<sequence length="370" mass="42249">MKNVAFLYIAESYQCYHAAAIALELAQSDKVNITNFYNDPETPYHLERVRYAAGAPEMEYRPLRRSLPTAAMQSIRILGMFKDMVLRDNAAELDRYDAIVTVEDTVASARRLGISSPQLIYIPHGCGDRARGFTSEVKAFDHVLLSGQKSAQRMLDNALIKPENHSVIGSVKLETCKLFPDVTRFFSIQRPTVLYNAHKARGLSSWKRFIEPLLEQFSKQSDFNLIVAPHTKMFRRRRQLVRDGWNGRSNSQILIDTGSERCVDMTYTSAADIYVGDVSSQVYEFLETPRPCVFLNAHQIDWRNNPDFAHWHFGDVVDDPRDLLNIIRAAPERHILYRDRQKEMADKSLGDRSPGAARRGANVIRGLLNR</sequence>
<dbReference type="RefSeq" id="WP_099212941.1">
    <property type="nucleotide sequence ID" value="NZ_BEWM01000004.1"/>
</dbReference>
<evidence type="ECO:0000313" key="1">
    <source>
        <dbReference type="EMBL" id="GLQ61803.1"/>
    </source>
</evidence>
<comment type="caution">
    <text evidence="1">The sequence shown here is derived from an EMBL/GenBank/DDBJ whole genome shotgun (WGS) entry which is preliminary data.</text>
</comment>
<dbReference type="Pfam" id="PF04464">
    <property type="entry name" value="Glyphos_transf"/>
    <property type="match status" value="1"/>
</dbReference>
<dbReference type="InterPro" id="IPR043148">
    <property type="entry name" value="TagF_C"/>
</dbReference>
<dbReference type="GO" id="GO:0047355">
    <property type="term" value="F:CDP-glycerol glycerophosphotransferase activity"/>
    <property type="evidence" value="ECO:0007669"/>
    <property type="project" value="InterPro"/>
</dbReference>
<organism evidence="1 2">
    <name type="scientific">Gluconobacter cerinus</name>
    <dbReference type="NCBI Taxonomy" id="38307"/>
    <lineage>
        <taxon>Bacteria</taxon>
        <taxon>Pseudomonadati</taxon>
        <taxon>Pseudomonadota</taxon>
        <taxon>Alphaproteobacteria</taxon>
        <taxon>Acetobacterales</taxon>
        <taxon>Acetobacteraceae</taxon>
        <taxon>Gluconobacter</taxon>
    </lineage>
</organism>
<dbReference type="AlphaFoldDB" id="A0AAV5NDD6"/>
<dbReference type="InterPro" id="IPR007554">
    <property type="entry name" value="Glycerophosphate_synth"/>
</dbReference>
<gene>
    <name evidence="1" type="ORF">GCM10007867_06480</name>
</gene>
<proteinExistence type="predicted"/>
<protein>
    <submittedName>
        <fullName evidence="1">Glycerophosphotransferase</fullName>
    </submittedName>
</protein>
<dbReference type="Gene3D" id="3.40.50.12580">
    <property type="match status" value="1"/>
</dbReference>
<dbReference type="SUPFAM" id="SSF53756">
    <property type="entry name" value="UDP-Glycosyltransferase/glycogen phosphorylase"/>
    <property type="match status" value="1"/>
</dbReference>
<dbReference type="Proteomes" id="UP001156614">
    <property type="component" value="Unassembled WGS sequence"/>
</dbReference>
<reference evidence="2" key="1">
    <citation type="journal article" date="2019" name="Int. J. Syst. Evol. Microbiol.">
        <title>The Global Catalogue of Microorganisms (GCM) 10K type strain sequencing project: providing services to taxonomists for standard genome sequencing and annotation.</title>
        <authorList>
            <consortium name="The Broad Institute Genomics Platform"/>
            <consortium name="The Broad Institute Genome Sequencing Center for Infectious Disease"/>
            <person name="Wu L."/>
            <person name="Ma J."/>
        </authorList>
    </citation>
    <scope>NUCLEOTIDE SEQUENCE [LARGE SCALE GENOMIC DNA]</scope>
    <source>
        <strain evidence="2">NBRC 3267</strain>
    </source>
</reference>
<keyword evidence="2" id="KW-1185">Reference proteome</keyword>
<accession>A0AAV5NDD6</accession>
<name>A0AAV5NDD6_9PROT</name>
<dbReference type="GO" id="GO:0016020">
    <property type="term" value="C:membrane"/>
    <property type="evidence" value="ECO:0007669"/>
    <property type="project" value="InterPro"/>
</dbReference>
<evidence type="ECO:0000313" key="2">
    <source>
        <dbReference type="Proteomes" id="UP001156614"/>
    </source>
</evidence>